<keyword evidence="3" id="KW-1185">Reference proteome</keyword>
<keyword evidence="1" id="KW-0812">Transmembrane</keyword>
<evidence type="ECO:0000256" key="1">
    <source>
        <dbReference type="SAM" id="Phobius"/>
    </source>
</evidence>
<evidence type="ECO:0000313" key="3">
    <source>
        <dbReference type="Proteomes" id="UP001497497"/>
    </source>
</evidence>
<keyword evidence="1" id="KW-0472">Membrane</keyword>
<name>A0AAV2H0F3_LYMST</name>
<feature type="transmembrane region" description="Helical" evidence="1">
    <location>
        <begin position="27"/>
        <end position="48"/>
    </location>
</feature>
<dbReference type="Proteomes" id="UP001497497">
    <property type="component" value="Unassembled WGS sequence"/>
</dbReference>
<organism evidence="2 3">
    <name type="scientific">Lymnaea stagnalis</name>
    <name type="common">Great pond snail</name>
    <name type="synonym">Helix stagnalis</name>
    <dbReference type="NCBI Taxonomy" id="6523"/>
    <lineage>
        <taxon>Eukaryota</taxon>
        <taxon>Metazoa</taxon>
        <taxon>Spiralia</taxon>
        <taxon>Lophotrochozoa</taxon>
        <taxon>Mollusca</taxon>
        <taxon>Gastropoda</taxon>
        <taxon>Heterobranchia</taxon>
        <taxon>Euthyneura</taxon>
        <taxon>Panpulmonata</taxon>
        <taxon>Hygrophila</taxon>
        <taxon>Lymnaeoidea</taxon>
        <taxon>Lymnaeidae</taxon>
        <taxon>Lymnaea</taxon>
    </lineage>
</organism>
<protein>
    <submittedName>
        <fullName evidence="2">Uncharacterized protein</fullName>
    </submittedName>
</protein>
<dbReference type="EMBL" id="CAXITT010000007">
    <property type="protein sequence ID" value="CAL1526608.1"/>
    <property type="molecule type" value="Genomic_DNA"/>
</dbReference>
<proteinExistence type="predicted"/>
<keyword evidence="1" id="KW-1133">Transmembrane helix</keyword>
<comment type="caution">
    <text evidence="2">The sequence shown here is derived from an EMBL/GenBank/DDBJ whole genome shotgun (WGS) entry which is preliminary data.</text>
</comment>
<feature type="transmembrane region" description="Helical" evidence="1">
    <location>
        <begin position="96"/>
        <end position="121"/>
    </location>
</feature>
<sequence>MLLTLASIGLAIQMKRATQASMIKKFGILSGIISVVAAFTSLAADIIYASDSWAPEIITPTSPNPRTSRQLLSLHIIYHVPSTPGDHKIPHLDYSFVLHLMGCIVLLLLAAPTILFSTMYASGAAQLKDAMANKMATTLTNHIRVMAVVNALNNRYTSLQQQQQQQRQLQQRQALYDGQFGGQGLGTSSVDFGEVTTEFAGGDVEI</sequence>
<dbReference type="AlphaFoldDB" id="A0AAV2H0F3"/>
<reference evidence="2 3" key="1">
    <citation type="submission" date="2024-04" db="EMBL/GenBank/DDBJ databases">
        <authorList>
            <consortium name="Genoscope - CEA"/>
            <person name="William W."/>
        </authorList>
    </citation>
    <scope>NUCLEOTIDE SEQUENCE [LARGE SCALE GENOMIC DNA]</scope>
</reference>
<gene>
    <name evidence="2" type="ORF">GSLYS_00000785001</name>
</gene>
<accession>A0AAV2H0F3</accession>
<evidence type="ECO:0000313" key="2">
    <source>
        <dbReference type="EMBL" id="CAL1526608.1"/>
    </source>
</evidence>